<evidence type="ECO:0000256" key="9">
    <source>
        <dbReference type="ARBA" id="ARBA00029596"/>
    </source>
</evidence>
<dbReference type="EC" id="4.1.3.17" evidence="5"/>
<dbReference type="Pfam" id="PF03737">
    <property type="entry name" value="RraA-like"/>
    <property type="match status" value="1"/>
</dbReference>
<comment type="cofactor">
    <cofactor evidence="2">
        <name>a divalent metal cation</name>
        <dbReference type="ChEBI" id="CHEBI:60240"/>
    </cofactor>
</comment>
<dbReference type="RefSeq" id="WP_187554862.1">
    <property type="nucleotide sequence ID" value="NZ_CP060716.1"/>
</dbReference>
<evidence type="ECO:0000256" key="2">
    <source>
        <dbReference type="ARBA" id="ARBA00001968"/>
    </source>
</evidence>
<keyword evidence="13" id="KW-0460">Magnesium</keyword>
<comment type="catalytic activity">
    <reaction evidence="12">
        <text>oxaloacetate + H(+) = pyruvate + CO2</text>
        <dbReference type="Rhea" id="RHEA:15641"/>
        <dbReference type="ChEBI" id="CHEBI:15361"/>
        <dbReference type="ChEBI" id="CHEBI:15378"/>
        <dbReference type="ChEBI" id="CHEBI:16452"/>
        <dbReference type="ChEBI" id="CHEBI:16526"/>
        <dbReference type="EC" id="4.1.1.112"/>
    </reaction>
</comment>
<dbReference type="Proteomes" id="UP000515934">
    <property type="component" value="Chromosome"/>
</dbReference>
<accession>A0A7G9S3G7</accession>
<evidence type="ECO:0000313" key="15">
    <source>
        <dbReference type="Proteomes" id="UP000515934"/>
    </source>
</evidence>
<dbReference type="AlphaFoldDB" id="A0A7G9S3G7"/>
<reference evidence="14 15" key="1">
    <citation type="submission" date="2020-08" db="EMBL/GenBank/DDBJ databases">
        <title>Genome sequence of Leucobacter denitrificans KACC 14055T.</title>
        <authorList>
            <person name="Hyun D.-W."/>
            <person name="Bae J.-W."/>
        </authorList>
    </citation>
    <scope>NUCLEOTIDE SEQUENCE [LARGE SCALE GENOMIC DNA]</scope>
    <source>
        <strain evidence="14 15">KACC 14055</strain>
    </source>
</reference>
<evidence type="ECO:0000256" key="10">
    <source>
        <dbReference type="ARBA" id="ARBA00030169"/>
    </source>
</evidence>
<evidence type="ECO:0000256" key="11">
    <source>
        <dbReference type="ARBA" id="ARBA00032305"/>
    </source>
</evidence>
<dbReference type="PANTHER" id="PTHR33254">
    <property type="entry name" value="4-HYDROXY-4-METHYL-2-OXOGLUTARATE ALDOLASE 3-RELATED"/>
    <property type="match status" value="1"/>
</dbReference>
<protein>
    <recommendedName>
        <fullName evidence="7">Putative 4-hydroxy-4-methyl-2-oxoglutarate aldolase</fullName>
        <ecNumber evidence="6">4.1.1.112</ecNumber>
        <ecNumber evidence="5">4.1.3.17</ecNumber>
    </recommendedName>
    <alternativeName>
        <fullName evidence="11">Oxaloacetate decarboxylase</fullName>
    </alternativeName>
    <alternativeName>
        <fullName evidence="9">Regulator of ribonuclease activity homolog</fullName>
    </alternativeName>
    <alternativeName>
        <fullName evidence="10">RraA-like protein</fullName>
    </alternativeName>
</protein>
<dbReference type="GO" id="GO:0046872">
    <property type="term" value="F:metal ion binding"/>
    <property type="evidence" value="ECO:0007669"/>
    <property type="project" value="UniProtKB-KW"/>
</dbReference>
<dbReference type="EC" id="4.1.1.112" evidence="6"/>
<gene>
    <name evidence="14" type="ORF">H9L06_09000</name>
</gene>
<dbReference type="InterPro" id="IPR036704">
    <property type="entry name" value="RraA/RraA-like_sf"/>
</dbReference>
<comment type="function">
    <text evidence="8">Catalyzes the aldol cleavage of 4-hydroxy-4-methyl-2-oxoglutarate (HMG) into 2 molecules of pyruvate. Also contains a secondary oxaloacetate (OAA) decarboxylase activity due to the common pyruvate enolate transition state formed following C-C bond cleavage in the retro-aldol and decarboxylation reactions.</text>
</comment>
<proteinExistence type="inferred from homology"/>
<evidence type="ECO:0000256" key="1">
    <source>
        <dbReference type="ARBA" id="ARBA00001342"/>
    </source>
</evidence>
<comment type="subunit">
    <text evidence="4">Homotrimer.</text>
</comment>
<name>A0A7G9S3G7_9MICO</name>
<evidence type="ECO:0000256" key="5">
    <source>
        <dbReference type="ARBA" id="ARBA00012213"/>
    </source>
</evidence>
<evidence type="ECO:0000256" key="13">
    <source>
        <dbReference type="PIRSR" id="PIRSR605493-1"/>
    </source>
</evidence>
<keyword evidence="13" id="KW-0479">Metal-binding</keyword>
<dbReference type="GO" id="GO:0008948">
    <property type="term" value="F:oxaloacetate decarboxylase activity"/>
    <property type="evidence" value="ECO:0007669"/>
    <property type="project" value="UniProtKB-EC"/>
</dbReference>
<sequence>MAAESLESKLRRVEFPTLGHFLEEGFLPSPGVRAIAPGMTTVGRARTVQIPDADAAAVNRAILGLNEGDVLVIDMGATDQHACVGAVTIAALRAVGAAGVVVNGLVTDLDDLTAEREAQRRVPVFARGSTSLTTKRHASGHSKYDVPVNIDGVIVTPGDWVLGDRNGVLVASDEALAAVIDAALESDAAEPALLERIAAGEPLAALLFTGE</sequence>
<evidence type="ECO:0000313" key="14">
    <source>
        <dbReference type="EMBL" id="QNN62392.1"/>
    </source>
</evidence>
<dbReference type="CDD" id="cd16841">
    <property type="entry name" value="RraA_family"/>
    <property type="match status" value="1"/>
</dbReference>
<dbReference type="GO" id="GO:0047443">
    <property type="term" value="F:4-hydroxy-4-methyl-2-oxoglutarate aldolase activity"/>
    <property type="evidence" value="ECO:0007669"/>
    <property type="project" value="UniProtKB-EC"/>
</dbReference>
<comment type="similarity">
    <text evidence="3">Belongs to the class II aldolase/RraA-like family.</text>
</comment>
<evidence type="ECO:0000256" key="12">
    <source>
        <dbReference type="ARBA" id="ARBA00047973"/>
    </source>
</evidence>
<dbReference type="PANTHER" id="PTHR33254:SF4">
    <property type="entry name" value="4-HYDROXY-4-METHYL-2-OXOGLUTARATE ALDOLASE 3-RELATED"/>
    <property type="match status" value="1"/>
</dbReference>
<comment type="catalytic activity">
    <reaction evidence="1">
        <text>4-hydroxy-4-methyl-2-oxoglutarate = 2 pyruvate</text>
        <dbReference type="Rhea" id="RHEA:22748"/>
        <dbReference type="ChEBI" id="CHEBI:15361"/>
        <dbReference type="ChEBI" id="CHEBI:58276"/>
        <dbReference type="EC" id="4.1.3.17"/>
    </reaction>
</comment>
<organism evidence="14 15">
    <name type="scientific">Leucobacter denitrificans</name>
    <dbReference type="NCBI Taxonomy" id="683042"/>
    <lineage>
        <taxon>Bacteria</taxon>
        <taxon>Bacillati</taxon>
        <taxon>Actinomycetota</taxon>
        <taxon>Actinomycetes</taxon>
        <taxon>Micrococcales</taxon>
        <taxon>Microbacteriaceae</taxon>
        <taxon>Leucobacter</taxon>
    </lineage>
</organism>
<keyword evidence="15" id="KW-1185">Reference proteome</keyword>
<evidence type="ECO:0000256" key="8">
    <source>
        <dbReference type="ARBA" id="ARBA00025046"/>
    </source>
</evidence>
<comment type="cofactor">
    <cofactor evidence="13">
        <name>Mg(2+)</name>
        <dbReference type="ChEBI" id="CHEBI:18420"/>
    </cofactor>
</comment>
<dbReference type="KEGG" id="ldn:H9L06_09000"/>
<evidence type="ECO:0000256" key="4">
    <source>
        <dbReference type="ARBA" id="ARBA00011233"/>
    </source>
</evidence>
<dbReference type="EMBL" id="CP060716">
    <property type="protein sequence ID" value="QNN62392.1"/>
    <property type="molecule type" value="Genomic_DNA"/>
</dbReference>
<evidence type="ECO:0000256" key="6">
    <source>
        <dbReference type="ARBA" id="ARBA00012947"/>
    </source>
</evidence>
<dbReference type="Gene3D" id="3.50.30.40">
    <property type="entry name" value="Ribonuclease E inhibitor RraA/RraA-like"/>
    <property type="match status" value="1"/>
</dbReference>
<dbReference type="SUPFAM" id="SSF89562">
    <property type="entry name" value="RraA-like"/>
    <property type="match status" value="1"/>
</dbReference>
<dbReference type="InterPro" id="IPR005493">
    <property type="entry name" value="RraA/RraA-like"/>
</dbReference>
<feature type="binding site" evidence="13">
    <location>
        <position position="108"/>
    </location>
    <ligand>
        <name>Mg(2+)</name>
        <dbReference type="ChEBI" id="CHEBI:18420"/>
    </ligand>
</feature>
<evidence type="ECO:0000256" key="7">
    <source>
        <dbReference type="ARBA" id="ARBA00016549"/>
    </source>
</evidence>
<evidence type="ECO:0000256" key="3">
    <source>
        <dbReference type="ARBA" id="ARBA00008621"/>
    </source>
</evidence>